<keyword evidence="4 6" id="KW-1133">Transmembrane helix</keyword>
<dbReference type="GO" id="GO:0005886">
    <property type="term" value="C:plasma membrane"/>
    <property type="evidence" value="ECO:0007669"/>
    <property type="project" value="UniProtKB-SubCell"/>
</dbReference>
<keyword evidence="2" id="KW-1003">Cell membrane</keyword>
<gene>
    <name evidence="7" type="ORF">C6Y45_17135</name>
</gene>
<sequence length="439" mass="47805">MMQKLKKLMQGKFVKNITVLASGTAGAQLITIAASPVITRLYGPEAFGILGVFLAMINIVTPAAALTYPIAVVLPKEQEKAKDLIRLSLAVSLILAVAALAVVLTSREALVSLFNMGDKEPYLLFIPLLIIFGAMVQTSEQWLIRMKEFTVSAKVKLYHAGALYGSMILIGLFYPAAAVLVTLAALGNLMKSLMMAYYSLGKTLRVKKEELRLDKVRLRAVAKEHDDFPKYRAPQVLLNAVSQGMPLMMLSALFGPAAAGFYSIGKTVLGLPAHLIGKAVGDVFYPNLSEADKEGRKLTPLVKKGTLGLAAVGVVPFGIVVLIGPFLFEFVFGAGWDRAGEYARWMAFMSWFMLAARPVIAAVPVVKAQRFFLIYEAVSVAVRFGALLLGFYFFDSDLAAVALFSLTSAATYLFLMAYVWMIAGKRDRRMSKEMGGRAE</sequence>
<reference evidence="7 8" key="1">
    <citation type="submission" date="2018-03" db="EMBL/GenBank/DDBJ databases">
        <title>Alkalicoccus saliphilus sp. nov., isolated from a mineral pool.</title>
        <authorList>
            <person name="Zhao B."/>
        </authorList>
    </citation>
    <scope>NUCLEOTIDE SEQUENCE [LARGE SCALE GENOMIC DNA]</scope>
    <source>
        <strain evidence="7 8">6AG</strain>
    </source>
</reference>
<feature type="transmembrane region" description="Helical" evidence="6">
    <location>
        <begin position="348"/>
        <end position="366"/>
    </location>
</feature>
<feature type="transmembrane region" description="Helical" evidence="6">
    <location>
        <begin position="373"/>
        <end position="394"/>
    </location>
</feature>
<dbReference type="RefSeq" id="WP_107586444.1">
    <property type="nucleotide sequence ID" value="NZ_PZJJ01000065.1"/>
</dbReference>
<feature type="transmembrane region" description="Helical" evidence="6">
    <location>
        <begin position="124"/>
        <end position="143"/>
    </location>
</feature>
<evidence type="ECO:0000256" key="6">
    <source>
        <dbReference type="SAM" id="Phobius"/>
    </source>
</evidence>
<dbReference type="PANTHER" id="PTHR30250">
    <property type="entry name" value="PST FAMILY PREDICTED COLANIC ACID TRANSPORTER"/>
    <property type="match status" value="1"/>
</dbReference>
<comment type="subcellular location">
    <subcellularLocation>
        <location evidence="1">Cell membrane</location>
        <topology evidence="1">Multi-pass membrane protein</topology>
    </subcellularLocation>
</comment>
<evidence type="ECO:0000256" key="2">
    <source>
        <dbReference type="ARBA" id="ARBA00022475"/>
    </source>
</evidence>
<feature type="transmembrane region" description="Helical" evidence="6">
    <location>
        <begin position="84"/>
        <end position="104"/>
    </location>
</feature>
<proteinExistence type="predicted"/>
<dbReference type="Pfam" id="PF13440">
    <property type="entry name" value="Polysacc_synt_3"/>
    <property type="match status" value="1"/>
</dbReference>
<evidence type="ECO:0000256" key="4">
    <source>
        <dbReference type="ARBA" id="ARBA00022989"/>
    </source>
</evidence>
<dbReference type="Proteomes" id="UP000240509">
    <property type="component" value="Unassembled WGS sequence"/>
</dbReference>
<keyword evidence="3 6" id="KW-0812">Transmembrane</keyword>
<name>A0A2T4U1Q8_9BACI</name>
<feature type="transmembrane region" description="Helical" evidence="6">
    <location>
        <begin position="306"/>
        <end position="328"/>
    </location>
</feature>
<dbReference type="PANTHER" id="PTHR30250:SF28">
    <property type="entry name" value="POLYSACCHARIDE BIOSYNTHESIS PROTEIN"/>
    <property type="match status" value="1"/>
</dbReference>
<accession>A0A2T4U1Q8</accession>
<evidence type="ECO:0000256" key="3">
    <source>
        <dbReference type="ARBA" id="ARBA00022692"/>
    </source>
</evidence>
<dbReference type="AlphaFoldDB" id="A0A2T4U1Q8"/>
<comment type="caution">
    <text evidence="7">The sequence shown here is derived from an EMBL/GenBank/DDBJ whole genome shotgun (WGS) entry which is preliminary data.</text>
</comment>
<dbReference type="EMBL" id="PZJJ01000065">
    <property type="protein sequence ID" value="PTL37314.1"/>
    <property type="molecule type" value="Genomic_DNA"/>
</dbReference>
<feature type="transmembrane region" description="Helical" evidence="6">
    <location>
        <begin position="155"/>
        <end position="174"/>
    </location>
</feature>
<evidence type="ECO:0000256" key="5">
    <source>
        <dbReference type="ARBA" id="ARBA00023136"/>
    </source>
</evidence>
<evidence type="ECO:0000256" key="1">
    <source>
        <dbReference type="ARBA" id="ARBA00004651"/>
    </source>
</evidence>
<evidence type="ECO:0000313" key="7">
    <source>
        <dbReference type="EMBL" id="PTL37314.1"/>
    </source>
</evidence>
<keyword evidence="8" id="KW-1185">Reference proteome</keyword>
<evidence type="ECO:0000313" key="8">
    <source>
        <dbReference type="Proteomes" id="UP000240509"/>
    </source>
</evidence>
<organism evidence="7 8">
    <name type="scientific">Alkalicoccus saliphilus</name>
    <dbReference type="NCBI Taxonomy" id="200989"/>
    <lineage>
        <taxon>Bacteria</taxon>
        <taxon>Bacillati</taxon>
        <taxon>Bacillota</taxon>
        <taxon>Bacilli</taxon>
        <taxon>Bacillales</taxon>
        <taxon>Bacillaceae</taxon>
        <taxon>Alkalicoccus</taxon>
    </lineage>
</organism>
<dbReference type="InterPro" id="IPR050833">
    <property type="entry name" value="Poly_Biosynth_Transport"/>
</dbReference>
<protein>
    <submittedName>
        <fullName evidence="7">Polysaccharide biosynthesis protein</fullName>
    </submittedName>
</protein>
<feature type="transmembrane region" description="Helical" evidence="6">
    <location>
        <begin position="400"/>
        <end position="423"/>
    </location>
</feature>
<feature type="transmembrane region" description="Helical" evidence="6">
    <location>
        <begin position="50"/>
        <end position="72"/>
    </location>
</feature>
<keyword evidence="5 6" id="KW-0472">Membrane</keyword>